<feature type="compositionally biased region" description="Low complexity" evidence="2">
    <location>
        <begin position="427"/>
        <end position="442"/>
    </location>
</feature>
<dbReference type="CDD" id="cd12148">
    <property type="entry name" value="fungal_TF_MHR"/>
    <property type="match status" value="1"/>
</dbReference>
<dbReference type="GO" id="GO:0003677">
    <property type="term" value="F:DNA binding"/>
    <property type="evidence" value="ECO:0007669"/>
    <property type="project" value="InterPro"/>
</dbReference>
<sequence length="442" mass="48279">MWPFVDPDVIQSNLHIFCDQNGPRSQQTKPDEVALTWALLALGQCYEARSHSSTTSSSAKEHMYSVACITNASVIINDQAYGRTLASVQTAMCIAQWLKVANCTSASHGYLSIAASAALRLGLHDLDAMADLPNNERKWYKRTIAALTAMDTLTSVSLGLPRILAASINGVLICDDPGHTLPTHQAHYEVTEILRRYFEPCFLSKSFKNGAIYQLPQKRVDFVVDELDSWKSRLGELFSAYDGTLTPRLVIELSYFFIQLLVYCPFIHYIGATSPFTSATTDYATKCVEAALQTVLIAEELQSRRMMISVHPFALDAVMLATTSLLLSEIRTRNFTQTTFDTSISSRAIRLLNALAGQSDPAKTGVAWIEKMKQDALKMAAESSSQSLLPGVSALLRFDDTNSATFGNTSLSPFSAAARAIDDDMPDASASNTPPATTSSDP</sequence>
<dbReference type="EMBL" id="KB446542">
    <property type="protein sequence ID" value="EME41742.1"/>
    <property type="molecule type" value="Genomic_DNA"/>
</dbReference>
<accession>N1PHB8</accession>
<evidence type="ECO:0000256" key="2">
    <source>
        <dbReference type="SAM" id="MobiDB-lite"/>
    </source>
</evidence>
<protein>
    <recommendedName>
        <fullName evidence="3">Xylanolytic transcriptional activator regulatory domain-containing protein</fullName>
    </recommendedName>
</protein>
<dbReference type="PANTHER" id="PTHR46910:SF13">
    <property type="entry name" value="SPECIFIC TRANSCRIPTION FACTOR, PUTATIVE (AFU_ORTHOLOGUE AFUA_4G06190)-RELATED"/>
    <property type="match status" value="1"/>
</dbReference>
<organism evidence="4 5">
    <name type="scientific">Dothistroma septosporum (strain NZE10 / CBS 128990)</name>
    <name type="common">Red band needle blight fungus</name>
    <name type="synonym">Mycosphaerella pini</name>
    <dbReference type="NCBI Taxonomy" id="675120"/>
    <lineage>
        <taxon>Eukaryota</taxon>
        <taxon>Fungi</taxon>
        <taxon>Dikarya</taxon>
        <taxon>Ascomycota</taxon>
        <taxon>Pezizomycotina</taxon>
        <taxon>Dothideomycetes</taxon>
        <taxon>Dothideomycetidae</taxon>
        <taxon>Mycosphaerellales</taxon>
        <taxon>Mycosphaerellaceae</taxon>
        <taxon>Dothistroma</taxon>
    </lineage>
</organism>
<dbReference type="OrthoDB" id="422427at2759"/>
<evidence type="ECO:0000313" key="4">
    <source>
        <dbReference type="EMBL" id="EME41742.1"/>
    </source>
</evidence>
<dbReference type="GO" id="GO:0006351">
    <property type="term" value="P:DNA-templated transcription"/>
    <property type="evidence" value="ECO:0007669"/>
    <property type="project" value="InterPro"/>
</dbReference>
<keyword evidence="1" id="KW-0539">Nucleus</keyword>
<dbReference type="PANTHER" id="PTHR46910">
    <property type="entry name" value="TRANSCRIPTION FACTOR PDR1"/>
    <property type="match status" value="1"/>
</dbReference>
<keyword evidence="5" id="KW-1185">Reference proteome</keyword>
<dbReference type="HOGENOM" id="CLU_619667_0_0_1"/>
<dbReference type="AlphaFoldDB" id="N1PHB8"/>
<dbReference type="GO" id="GO:0008270">
    <property type="term" value="F:zinc ion binding"/>
    <property type="evidence" value="ECO:0007669"/>
    <property type="project" value="InterPro"/>
</dbReference>
<dbReference type="InterPro" id="IPR050987">
    <property type="entry name" value="AtrR-like"/>
</dbReference>
<feature type="domain" description="Xylanolytic transcriptional activator regulatory" evidence="3">
    <location>
        <begin position="21"/>
        <end position="176"/>
    </location>
</feature>
<reference evidence="4 5" key="2">
    <citation type="journal article" date="2012" name="PLoS Pathog.">
        <title>Diverse lifestyles and strategies of plant pathogenesis encoded in the genomes of eighteen Dothideomycetes fungi.</title>
        <authorList>
            <person name="Ohm R.A."/>
            <person name="Feau N."/>
            <person name="Henrissat B."/>
            <person name="Schoch C.L."/>
            <person name="Horwitz B.A."/>
            <person name="Barry K.W."/>
            <person name="Condon B.J."/>
            <person name="Copeland A.C."/>
            <person name="Dhillon B."/>
            <person name="Glaser F."/>
            <person name="Hesse C.N."/>
            <person name="Kosti I."/>
            <person name="LaButti K."/>
            <person name="Lindquist E.A."/>
            <person name="Lucas S."/>
            <person name="Salamov A.A."/>
            <person name="Bradshaw R.E."/>
            <person name="Ciuffetti L."/>
            <person name="Hamelin R.C."/>
            <person name="Kema G.H.J."/>
            <person name="Lawrence C."/>
            <person name="Scott J.A."/>
            <person name="Spatafora J.W."/>
            <person name="Turgeon B.G."/>
            <person name="de Wit P.J.G.M."/>
            <person name="Zhong S."/>
            <person name="Goodwin S.B."/>
            <person name="Grigoriev I.V."/>
        </authorList>
    </citation>
    <scope>NUCLEOTIDE SEQUENCE [LARGE SCALE GENOMIC DNA]</scope>
    <source>
        <strain evidence="5">NZE10 / CBS 128990</strain>
    </source>
</reference>
<dbReference type="GO" id="GO:0003700">
    <property type="term" value="F:DNA-binding transcription factor activity"/>
    <property type="evidence" value="ECO:0007669"/>
    <property type="project" value="InterPro"/>
</dbReference>
<reference evidence="5" key="1">
    <citation type="journal article" date="2012" name="PLoS Genet.">
        <title>The genomes of the fungal plant pathogens Cladosporium fulvum and Dothistroma septosporum reveal adaptation to different hosts and lifestyles but also signatures of common ancestry.</title>
        <authorList>
            <person name="de Wit P.J.G.M."/>
            <person name="van der Burgt A."/>
            <person name="Oekmen B."/>
            <person name="Stergiopoulos I."/>
            <person name="Abd-Elsalam K.A."/>
            <person name="Aerts A.L."/>
            <person name="Bahkali A.H."/>
            <person name="Beenen H.G."/>
            <person name="Chettri P."/>
            <person name="Cox M.P."/>
            <person name="Datema E."/>
            <person name="de Vries R.P."/>
            <person name="Dhillon B."/>
            <person name="Ganley A.R."/>
            <person name="Griffiths S.A."/>
            <person name="Guo Y."/>
            <person name="Hamelin R.C."/>
            <person name="Henrissat B."/>
            <person name="Kabir M.S."/>
            <person name="Jashni M.K."/>
            <person name="Kema G."/>
            <person name="Klaubauf S."/>
            <person name="Lapidus A."/>
            <person name="Levasseur A."/>
            <person name="Lindquist E."/>
            <person name="Mehrabi R."/>
            <person name="Ohm R.A."/>
            <person name="Owen T.J."/>
            <person name="Salamov A."/>
            <person name="Schwelm A."/>
            <person name="Schijlen E."/>
            <person name="Sun H."/>
            <person name="van den Burg H.A."/>
            <person name="van Ham R.C.H.J."/>
            <person name="Zhang S."/>
            <person name="Goodwin S.B."/>
            <person name="Grigoriev I.V."/>
            <person name="Collemare J."/>
            <person name="Bradshaw R.E."/>
        </authorList>
    </citation>
    <scope>NUCLEOTIDE SEQUENCE [LARGE SCALE GENOMIC DNA]</scope>
    <source>
        <strain evidence="5">NZE10 / CBS 128990</strain>
    </source>
</reference>
<dbReference type="Pfam" id="PF04082">
    <property type="entry name" value="Fungal_trans"/>
    <property type="match status" value="1"/>
</dbReference>
<feature type="region of interest" description="Disordered" evidence="2">
    <location>
        <begin position="422"/>
        <end position="442"/>
    </location>
</feature>
<name>N1PHB8_DOTSN</name>
<evidence type="ECO:0000259" key="3">
    <source>
        <dbReference type="Pfam" id="PF04082"/>
    </source>
</evidence>
<dbReference type="InterPro" id="IPR007219">
    <property type="entry name" value="XnlR_reg_dom"/>
</dbReference>
<evidence type="ECO:0000256" key="1">
    <source>
        <dbReference type="ARBA" id="ARBA00023242"/>
    </source>
</evidence>
<proteinExistence type="predicted"/>
<gene>
    <name evidence="4" type="ORF">DOTSEDRAFT_73955</name>
</gene>
<evidence type="ECO:0000313" key="5">
    <source>
        <dbReference type="Proteomes" id="UP000016933"/>
    </source>
</evidence>
<dbReference type="Proteomes" id="UP000016933">
    <property type="component" value="Unassembled WGS sequence"/>
</dbReference>